<protein>
    <submittedName>
        <fullName evidence="3">Uncharacterized protein</fullName>
    </submittedName>
</protein>
<dbReference type="Proteomes" id="UP001152607">
    <property type="component" value="Unassembled WGS sequence"/>
</dbReference>
<evidence type="ECO:0000256" key="1">
    <source>
        <dbReference type="SAM" id="MobiDB-lite"/>
    </source>
</evidence>
<accession>A0A9W4ULU4</accession>
<comment type="caution">
    <text evidence="3">The sequence shown here is derived from an EMBL/GenBank/DDBJ whole genome shotgun (WGS) entry which is preliminary data.</text>
</comment>
<feature type="transmembrane region" description="Helical" evidence="2">
    <location>
        <begin position="37"/>
        <end position="59"/>
    </location>
</feature>
<dbReference type="InterPro" id="IPR053008">
    <property type="entry name" value="Phomopsin_biosynth_assoc"/>
</dbReference>
<dbReference type="PANTHER" id="PTHR35896">
    <property type="entry name" value="IG-LIKE DOMAIN-CONTAINING PROTEIN"/>
    <property type="match status" value="1"/>
</dbReference>
<evidence type="ECO:0000256" key="2">
    <source>
        <dbReference type="SAM" id="Phobius"/>
    </source>
</evidence>
<organism evidence="3 4">
    <name type="scientific">Periconia digitata</name>
    <dbReference type="NCBI Taxonomy" id="1303443"/>
    <lineage>
        <taxon>Eukaryota</taxon>
        <taxon>Fungi</taxon>
        <taxon>Dikarya</taxon>
        <taxon>Ascomycota</taxon>
        <taxon>Pezizomycotina</taxon>
        <taxon>Dothideomycetes</taxon>
        <taxon>Pleosporomycetidae</taxon>
        <taxon>Pleosporales</taxon>
        <taxon>Massarineae</taxon>
        <taxon>Periconiaceae</taxon>
        <taxon>Periconia</taxon>
    </lineage>
</organism>
<feature type="region of interest" description="Disordered" evidence="1">
    <location>
        <begin position="1"/>
        <end position="22"/>
    </location>
</feature>
<dbReference type="EMBL" id="CAOQHR010000006">
    <property type="protein sequence ID" value="CAI6336613.1"/>
    <property type="molecule type" value="Genomic_DNA"/>
</dbReference>
<keyword evidence="4" id="KW-1185">Reference proteome</keyword>
<reference evidence="3" key="1">
    <citation type="submission" date="2023-01" db="EMBL/GenBank/DDBJ databases">
        <authorList>
            <person name="Van Ghelder C."/>
            <person name="Rancurel C."/>
        </authorList>
    </citation>
    <scope>NUCLEOTIDE SEQUENCE</scope>
    <source>
        <strain evidence="3">CNCM I-4278</strain>
    </source>
</reference>
<sequence length="228" mass="25554">MNSSPPDPEEAQTTLINPQKYKPYPVPSSPLRFSSPLNVLATTLLILTLILLIPLTYLITTQSQSQPYNQCGTTAAEARSRNCVFETTGFTWLPSACADPTTEAEFLAYIEKERLELYRDVNYTDVVPIEEVRRGEGKGFFVTQAYHITHCLFLLKKLHRAVNEGRLLDGQIMPAHHTEHCVEMALKGPGFKEGVVQLSYTKFPYCGRVGGFDVLWRDGVGPLGWTTE</sequence>
<dbReference type="AlphaFoldDB" id="A0A9W4ULU4"/>
<dbReference type="OrthoDB" id="3501153at2759"/>
<keyword evidence="2" id="KW-0472">Membrane</keyword>
<evidence type="ECO:0000313" key="3">
    <source>
        <dbReference type="EMBL" id="CAI6336613.1"/>
    </source>
</evidence>
<evidence type="ECO:0000313" key="4">
    <source>
        <dbReference type="Proteomes" id="UP001152607"/>
    </source>
</evidence>
<keyword evidence="2" id="KW-1133">Transmembrane helix</keyword>
<keyword evidence="2" id="KW-0812">Transmembrane</keyword>
<dbReference type="PANTHER" id="PTHR35896:SF3">
    <property type="entry name" value="MAJOR FACILITATOR SUPERFAMILY TRANSPORTER"/>
    <property type="match status" value="1"/>
</dbReference>
<gene>
    <name evidence="3" type="ORF">PDIGIT_LOCUS9717</name>
</gene>
<proteinExistence type="predicted"/>
<name>A0A9W4ULU4_9PLEO</name>